<comment type="subcellular location">
    <subcellularLocation>
        <location evidence="1">Nucleus membrane</location>
        <topology evidence="1">Multi-pass membrane protein</topology>
    </subcellularLocation>
    <subcellularLocation>
        <location evidence="2">Rough endoplasmic reticulum membrane</location>
        <topology evidence="2">Multi-pass membrane protein</topology>
    </subcellularLocation>
</comment>
<dbReference type="Pfam" id="PF09726">
    <property type="entry name" value="Macoilin"/>
    <property type="match status" value="1"/>
</dbReference>
<reference evidence="10 11" key="2">
    <citation type="submission" date="2018-11" db="EMBL/GenBank/DDBJ databases">
        <authorList>
            <consortium name="Pathogen Informatics"/>
        </authorList>
    </citation>
    <scope>NUCLEOTIDE SEQUENCE [LARGE SCALE GENOMIC DNA]</scope>
</reference>
<name>A0A183EFQ9_9BILA</name>
<protein>
    <submittedName>
        <fullName evidence="12">CKK domain-containing protein</fullName>
    </submittedName>
</protein>
<evidence type="ECO:0000256" key="1">
    <source>
        <dbReference type="ARBA" id="ARBA00004232"/>
    </source>
</evidence>
<feature type="coiled-coil region" evidence="8">
    <location>
        <begin position="159"/>
        <end position="193"/>
    </location>
</feature>
<keyword evidence="5" id="KW-1133">Transmembrane helix</keyword>
<evidence type="ECO:0000256" key="9">
    <source>
        <dbReference type="SAM" id="MobiDB-lite"/>
    </source>
</evidence>
<dbReference type="GO" id="GO:0031965">
    <property type="term" value="C:nuclear membrane"/>
    <property type="evidence" value="ECO:0007669"/>
    <property type="project" value="UniProtKB-SubCell"/>
</dbReference>
<keyword evidence="4" id="KW-0256">Endoplasmic reticulum</keyword>
<evidence type="ECO:0000256" key="7">
    <source>
        <dbReference type="ARBA" id="ARBA00023242"/>
    </source>
</evidence>
<feature type="compositionally biased region" description="Low complexity" evidence="9">
    <location>
        <begin position="13"/>
        <end position="30"/>
    </location>
</feature>
<dbReference type="WBParaSite" id="GPUH_0001982501-mRNA-1">
    <property type="protein sequence ID" value="GPUH_0001982501-mRNA-1"/>
    <property type="gene ID" value="GPUH_0001982501"/>
</dbReference>
<evidence type="ECO:0000256" key="4">
    <source>
        <dbReference type="ARBA" id="ARBA00022824"/>
    </source>
</evidence>
<keyword evidence="11" id="KW-1185">Reference proteome</keyword>
<dbReference type="InterPro" id="IPR019130">
    <property type="entry name" value="Macoilin"/>
</dbReference>
<gene>
    <name evidence="10" type="ORF">GPUH_LOCUS19799</name>
</gene>
<keyword evidence="6" id="KW-0472">Membrane</keyword>
<keyword evidence="7" id="KW-0539">Nucleus</keyword>
<evidence type="ECO:0000313" key="10">
    <source>
        <dbReference type="EMBL" id="VDN34607.1"/>
    </source>
</evidence>
<organism evidence="12">
    <name type="scientific">Gongylonema pulchrum</name>
    <dbReference type="NCBI Taxonomy" id="637853"/>
    <lineage>
        <taxon>Eukaryota</taxon>
        <taxon>Metazoa</taxon>
        <taxon>Ecdysozoa</taxon>
        <taxon>Nematoda</taxon>
        <taxon>Chromadorea</taxon>
        <taxon>Rhabditida</taxon>
        <taxon>Spirurina</taxon>
        <taxon>Spiruromorpha</taxon>
        <taxon>Spiruroidea</taxon>
        <taxon>Gongylonematidae</taxon>
        <taxon>Gongylonema</taxon>
    </lineage>
</organism>
<keyword evidence="3" id="KW-0812">Transmembrane</keyword>
<evidence type="ECO:0000256" key="5">
    <source>
        <dbReference type="ARBA" id="ARBA00022989"/>
    </source>
</evidence>
<evidence type="ECO:0000256" key="2">
    <source>
        <dbReference type="ARBA" id="ARBA00004269"/>
    </source>
</evidence>
<keyword evidence="8" id="KW-0175">Coiled coil</keyword>
<dbReference type="EMBL" id="UYRT01089170">
    <property type="protein sequence ID" value="VDN34607.1"/>
    <property type="molecule type" value="Genomic_DNA"/>
</dbReference>
<dbReference type="AlphaFoldDB" id="A0A183EFQ9"/>
<evidence type="ECO:0000256" key="8">
    <source>
        <dbReference type="SAM" id="Coils"/>
    </source>
</evidence>
<reference evidence="12" key="1">
    <citation type="submission" date="2016-06" db="UniProtKB">
        <authorList>
            <consortium name="WormBaseParasite"/>
        </authorList>
    </citation>
    <scope>IDENTIFICATION</scope>
</reference>
<dbReference type="GO" id="GO:0023041">
    <property type="term" value="P:neuronal signal transduction"/>
    <property type="evidence" value="ECO:0007669"/>
    <property type="project" value="InterPro"/>
</dbReference>
<evidence type="ECO:0000256" key="3">
    <source>
        <dbReference type="ARBA" id="ARBA00022692"/>
    </source>
</evidence>
<feature type="compositionally biased region" description="Polar residues" evidence="9">
    <location>
        <begin position="1"/>
        <end position="12"/>
    </location>
</feature>
<sequence length="256" mass="27610">MEQEETLSQPGDNSLSSNRSGSTHRSTTSSKKNKVLAPSSAATCSRAKGGRSRGRNVQNHANYVLSPLTNGATALSSSTLGATCALNNNLLNLATGGVQQDRQIYSSVPGVAYPSLTNSSGDAAEKDSASGVCATQEKPKDDTKLANVLKARDQDKSAMQLLEKRLIEAQTKRNELEKELNAEKRSKIKEEHAAARALAAAQSNKYASSLYVIVEEVCCMHPRDEVRAHDYSEVFSTPMSSVAHYTLVFVRKRSFG</sequence>
<evidence type="ECO:0000313" key="11">
    <source>
        <dbReference type="Proteomes" id="UP000271098"/>
    </source>
</evidence>
<proteinExistence type="predicted"/>
<dbReference type="Proteomes" id="UP000271098">
    <property type="component" value="Unassembled WGS sequence"/>
</dbReference>
<accession>A0A183EFQ9</accession>
<dbReference type="GO" id="GO:0030867">
    <property type="term" value="C:rough endoplasmic reticulum membrane"/>
    <property type="evidence" value="ECO:0007669"/>
    <property type="project" value="UniProtKB-SubCell"/>
</dbReference>
<evidence type="ECO:0000313" key="12">
    <source>
        <dbReference type="WBParaSite" id="GPUH_0001982501-mRNA-1"/>
    </source>
</evidence>
<evidence type="ECO:0000256" key="6">
    <source>
        <dbReference type="ARBA" id="ARBA00023136"/>
    </source>
</evidence>
<feature type="region of interest" description="Disordered" evidence="9">
    <location>
        <begin position="1"/>
        <end position="58"/>
    </location>
</feature>